<dbReference type="PANTHER" id="PTHR34858:SF1">
    <property type="entry name" value="CYSO-CYSTEINE PEPTIDASE"/>
    <property type="match status" value="1"/>
</dbReference>
<dbReference type="Pfam" id="PF14464">
    <property type="entry name" value="Prok-JAB"/>
    <property type="match status" value="1"/>
</dbReference>
<evidence type="ECO:0000256" key="4">
    <source>
        <dbReference type="ARBA" id="ARBA00022801"/>
    </source>
</evidence>
<evidence type="ECO:0000313" key="9">
    <source>
        <dbReference type="EMBL" id="BDU72403.1"/>
    </source>
</evidence>
<dbReference type="SUPFAM" id="SSF102712">
    <property type="entry name" value="JAB1/MPN domain"/>
    <property type="match status" value="1"/>
</dbReference>
<comment type="similarity">
    <text evidence="1">Belongs to the peptidase C40 family.</text>
</comment>
<evidence type="ECO:0000256" key="1">
    <source>
        <dbReference type="ARBA" id="ARBA00007074"/>
    </source>
</evidence>
<dbReference type="Gene3D" id="3.90.1720.10">
    <property type="entry name" value="endopeptidase domain like (from Nostoc punctiforme)"/>
    <property type="match status" value="1"/>
</dbReference>
<keyword evidence="5" id="KW-0788">Thiol protease</keyword>
<dbReference type="KEGG" id="msil:METEAL_15770"/>
<reference evidence="10" key="1">
    <citation type="journal article" date="2023" name="Int. J. Syst. Evol. Microbiol.">
        <title>Mesoterricola silvestris gen. nov., sp. nov., Mesoterricola sediminis sp. nov., Geothrix oryzae sp. nov., Geothrix edaphica sp. nov., Geothrix rubra sp. nov., and Geothrix limicola sp. nov., six novel members of Acidobacteriota isolated from soils.</title>
        <authorList>
            <person name="Itoh H."/>
            <person name="Sugisawa Y."/>
            <person name="Mise K."/>
            <person name="Xu Z."/>
            <person name="Kuniyasu M."/>
            <person name="Ushijima N."/>
            <person name="Kawano K."/>
            <person name="Kobayashi E."/>
            <person name="Shiratori Y."/>
            <person name="Masuda Y."/>
            <person name="Senoo K."/>
        </authorList>
    </citation>
    <scope>NUCLEOTIDE SEQUENCE [LARGE SCALE GENOMIC DNA]</scope>
    <source>
        <strain evidence="10">W79</strain>
    </source>
</reference>
<dbReference type="InterPro" id="IPR038765">
    <property type="entry name" value="Papain-like_cys_pep_sf"/>
</dbReference>
<organism evidence="9 10">
    <name type="scientific">Mesoterricola silvestris</name>
    <dbReference type="NCBI Taxonomy" id="2927979"/>
    <lineage>
        <taxon>Bacteria</taxon>
        <taxon>Pseudomonadati</taxon>
        <taxon>Acidobacteriota</taxon>
        <taxon>Holophagae</taxon>
        <taxon>Holophagales</taxon>
        <taxon>Holophagaceae</taxon>
        <taxon>Mesoterricola</taxon>
    </lineage>
</organism>
<feature type="domain" description="NlpC/P60" evidence="8">
    <location>
        <begin position="88"/>
        <end position="220"/>
    </location>
</feature>
<dbReference type="GO" id="GO:0008234">
    <property type="term" value="F:cysteine-type peptidase activity"/>
    <property type="evidence" value="ECO:0007669"/>
    <property type="project" value="UniProtKB-KW"/>
</dbReference>
<dbReference type="GO" id="GO:0008270">
    <property type="term" value="F:zinc ion binding"/>
    <property type="evidence" value="ECO:0007669"/>
    <property type="project" value="TreeGrafter"/>
</dbReference>
<dbReference type="RefSeq" id="WP_316415308.1">
    <property type="nucleotide sequence ID" value="NZ_AP027080.1"/>
</dbReference>
<keyword evidence="6" id="KW-0862">Zinc</keyword>
<dbReference type="InterPro" id="IPR000064">
    <property type="entry name" value="NLP_P60_dom"/>
</dbReference>
<dbReference type="SUPFAM" id="SSF54001">
    <property type="entry name" value="Cysteine proteinases"/>
    <property type="match status" value="1"/>
</dbReference>
<dbReference type="Proteomes" id="UP001238179">
    <property type="component" value="Chromosome"/>
</dbReference>
<evidence type="ECO:0000256" key="6">
    <source>
        <dbReference type="ARBA" id="ARBA00022833"/>
    </source>
</evidence>
<gene>
    <name evidence="9" type="primary">K</name>
    <name evidence="9" type="ORF">METEAL_15770</name>
</gene>
<keyword evidence="2" id="KW-0645">Protease</keyword>
<dbReference type="EMBL" id="AP027080">
    <property type="protein sequence ID" value="BDU72403.1"/>
    <property type="molecule type" value="Genomic_DNA"/>
</dbReference>
<dbReference type="Pfam" id="PF00877">
    <property type="entry name" value="NLPC_P60"/>
    <property type="match status" value="1"/>
</dbReference>
<keyword evidence="3" id="KW-0479">Metal-binding</keyword>
<dbReference type="InterPro" id="IPR051929">
    <property type="entry name" value="VirAsm_ModProt"/>
</dbReference>
<dbReference type="AlphaFoldDB" id="A0AA48GXY0"/>
<proteinExistence type="inferred from homology"/>
<name>A0AA48GXY0_9BACT</name>
<evidence type="ECO:0000313" key="10">
    <source>
        <dbReference type="Proteomes" id="UP001238179"/>
    </source>
</evidence>
<evidence type="ECO:0000256" key="3">
    <source>
        <dbReference type="ARBA" id="ARBA00022723"/>
    </source>
</evidence>
<dbReference type="GO" id="GO:0008235">
    <property type="term" value="F:metalloexopeptidase activity"/>
    <property type="evidence" value="ECO:0007669"/>
    <property type="project" value="TreeGrafter"/>
</dbReference>
<sequence>MTPELLSLVQAHARAEFPRESCGLFVWDGTCKAVYRPCRNIASEGEFEIHPADWADAEDSGVIIGVVHSHPSGKVEPSMQDKAGCLRSQLPWWIVTPEGEWTRMTNALPLQGRVYAWGVQDCYSILQDWFSFRGITLPDYMRDPEDGQDHYRTHFQECGFQAVNSDRQVGDVLFFGNPTHHAGVYVGDGRFLHHRGKQLSRVEMLDGYWQREHSLTVRRMA</sequence>
<keyword evidence="7" id="KW-0482">Metalloprotease</keyword>
<dbReference type="CDD" id="cd08073">
    <property type="entry name" value="MPN_NLPC_P60"/>
    <property type="match status" value="1"/>
</dbReference>
<dbReference type="InterPro" id="IPR028090">
    <property type="entry name" value="JAB_dom_prok"/>
</dbReference>
<protein>
    <submittedName>
        <fullName evidence="9">Peptidase P60</fullName>
    </submittedName>
</protein>
<evidence type="ECO:0000256" key="7">
    <source>
        <dbReference type="ARBA" id="ARBA00023049"/>
    </source>
</evidence>
<dbReference type="Gene3D" id="3.40.140.10">
    <property type="entry name" value="Cytidine Deaminase, domain 2"/>
    <property type="match status" value="1"/>
</dbReference>
<keyword evidence="10" id="KW-1185">Reference proteome</keyword>
<evidence type="ECO:0000256" key="5">
    <source>
        <dbReference type="ARBA" id="ARBA00022807"/>
    </source>
</evidence>
<evidence type="ECO:0000256" key="2">
    <source>
        <dbReference type="ARBA" id="ARBA00022670"/>
    </source>
</evidence>
<dbReference type="GO" id="GO:0006508">
    <property type="term" value="P:proteolysis"/>
    <property type="evidence" value="ECO:0007669"/>
    <property type="project" value="UniProtKB-KW"/>
</dbReference>
<dbReference type="PANTHER" id="PTHR34858">
    <property type="entry name" value="CYSO-CYSTEINE PEPTIDASE"/>
    <property type="match status" value="1"/>
</dbReference>
<accession>A0AA48GXY0</accession>
<evidence type="ECO:0000259" key="8">
    <source>
        <dbReference type="PROSITE" id="PS51935"/>
    </source>
</evidence>
<dbReference type="PROSITE" id="PS51935">
    <property type="entry name" value="NLPC_P60"/>
    <property type="match status" value="1"/>
</dbReference>
<keyword evidence="4" id="KW-0378">Hydrolase</keyword>